<evidence type="ECO:0000256" key="1">
    <source>
        <dbReference type="ARBA" id="ARBA00022723"/>
    </source>
</evidence>
<dbReference type="PANTHER" id="PTHR45745">
    <property type="entry name" value="PHOSPHOMANNOMUTASE 45A"/>
    <property type="match status" value="1"/>
</dbReference>
<gene>
    <name evidence="5" type="ORF">GP486_000209</name>
</gene>
<dbReference type="GO" id="GO:0005634">
    <property type="term" value="C:nucleus"/>
    <property type="evidence" value="ECO:0007669"/>
    <property type="project" value="TreeGrafter"/>
</dbReference>
<dbReference type="AlphaFoldDB" id="A0A9P8RU47"/>
<keyword evidence="6" id="KW-1185">Reference proteome</keyword>
<protein>
    <recommendedName>
        <fullName evidence="4">Alpha-D-phosphohexomutase alpha/beta/alpha domain-containing protein</fullName>
    </recommendedName>
</protein>
<evidence type="ECO:0000256" key="3">
    <source>
        <dbReference type="ARBA" id="ARBA00023235"/>
    </source>
</evidence>
<reference evidence="5" key="1">
    <citation type="submission" date="2021-03" db="EMBL/GenBank/DDBJ databases">
        <title>Comparative genomics and phylogenomic investigation of the class Geoglossomycetes provide insights into ecological specialization and systematics.</title>
        <authorList>
            <person name="Melie T."/>
            <person name="Pirro S."/>
            <person name="Miller A.N."/>
            <person name="Quandt A."/>
        </authorList>
    </citation>
    <scope>NUCLEOTIDE SEQUENCE</scope>
    <source>
        <strain evidence="5">CAQ_001_2017</strain>
    </source>
</reference>
<keyword evidence="1" id="KW-0479">Metal-binding</keyword>
<evidence type="ECO:0000313" key="6">
    <source>
        <dbReference type="Proteomes" id="UP000750711"/>
    </source>
</evidence>
<evidence type="ECO:0000256" key="2">
    <source>
        <dbReference type="ARBA" id="ARBA00022842"/>
    </source>
</evidence>
<feature type="domain" description="Alpha-D-phosphohexomutase alpha/beta/alpha" evidence="4">
    <location>
        <begin position="14"/>
        <end position="119"/>
    </location>
</feature>
<dbReference type="GO" id="GO:0008973">
    <property type="term" value="F:phosphopentomutase activity"/>
    <property type="evidence" value="ECO:0007669"/>
    <property type="project" value="TreeGrafter"/>
</dbReference>
<sequence length="267" mass="29793">MALNPSGRWHQLTGNQLGILLASHVISTYPPHRSLSKVAMLNSAVSTGMLAAIAAKEGFHFDETLTGFKWLGNKTLELRDKGYDACFAFEESIGYMFPAVIPDKDSISAAAVFITAMSRWRAREDLTPWGKLQDLYRTYGFFQEANTYLISPKPELTKEIFNVIRHTTIPHPAMLGRRRILRWRDLTEGYDSATGGLPALPVSKDSQMITCELEGRVKLTARGSGTEPKIKQCQADSLVEARRGADDVLEDLKEEWFKPDANGLVTE</sequence>
<dbReference type="GO" id="GO:0046872">
    <property type="term" value="F:metal ion binding"/>
    <property type="evidence" value="ECO:0007669"/>
    <property type="project" value="UniProtKB-KW"/>
</dbReference>
<dbReference type="Proteomes" id="UP000750711">
    <property type="component" value="Unassembled WGS sequence"/>
</dbReference>
<dbReference type="GO" id="GO:0006166">
    <property type="term" value="P:purine ribonucleoside salvage"/>
    <property type="evidence" value="ECO:0007669"/>
    <property type="project" value="TreeGrafter"/>
</dbReference>
<dbReference type="PANTHER" id="PTHR45745:SF1">
    <property type="entry name" value="PHOSPHOGLUCOMUTASE 2B-RELATED"/>
    <property type="match status" value="1"/>
</dbReference>
<dbReference type="EMBL" id="JAGHQM010000011">
    <property type="protein sequence ID" value="KAH0566387.1"/>
    <property type="molecule type" value="Genomic_DNA"/>
</dbReference>
<dbReference type="Gene3D" id="3.40.120.10">
    <property type="entry name" value="Alpha-D-Glucose-1,6-Bisphosphate, subunit A, domain 3"/>
    <property type="match status" value="1"/>
</dbReference>
<evidence type="ECO:0000313" key="5">
    <source>
        <dbReference type="EMBL" id="KAH0566387.1"/>
    </source>
</evidence>
<keyword evidence="2" id="KW-0460">Magnesium</keyword>
<dbReference type="InterPro" id="IPR005846">
    <property type="entry name" value="A-D-PHexomutase_a/b/a-III"/>
</dbReference>
<evidence type="ECO:0000259" key="4">
    <source>
        <dbReference type="Pfam" id="PF02880"/>
    </source>
</evidence>
<organism evidence="5 6">
    <name type="scientific">Trichoglossum hirsutum</name>
    <dbReference type="NCBI Taxonomy" id="265104"/>
    <lineage>
        <taxon>Eukaryota</taxon>
        <taxon>Fungi</taxon>
        <taxon>Dikarya</taxon>
        <taxon>Ascomycota</taxon>
        <taxon>Pezizomycotina</taxon>
        <taxon>Geoglossomycetes</taxon>
        <taxon>Geoglossales</taxon>
        <taxon>Geoglossaceae</taxon>
        <taxon>Trichoglossum</taxon>
    </lineage>
</organism>
<keyword evidence="3" id="KW-0413">Isomerase</keyword>
<name>A0A9P8RU47_9PEZI</name>
<dbReference type="InterPro" id="IPR016055">
    <property type="entry name" value="A-D-PHexomutase_a/b/a-I/II/III"/>
</dbReference>
<dbReference type="SUPFAM" id="SSF53738">
    <property type="entry name" value="Phosphoglucomutase, first 3 domains"/>
    <property type="match status" value="1"/>
</dbReference>
<dbReference type="Pfam" id="PF02880">
    <property type="entry name" value="PGM_PMM_III"/>
    <property type="match status" value="1"/>
</dbReference>
<comment type="caution">
    <text evidence="5">The sequence shown here is derived from an EMBL/GenBank/DDBJ whole genome shotgun (WGS) entry which is preliminary data.</text>
</comment>
<accession>A0A9P8RU47</accession>
<proteinExistence type="predicted"/>
<dbReference type="GO" id="GO:0005975">
    <property type="term" value="P:carbohydrate metabolic process"/>
    <property type="evidence" value="ECO:0007669"/>
    <property type="project" value="InterPro"/>
</dbReference>